<proteinExistence type="predicted"/>
<evidence type="ECO:0000256" key="1">
    <source>
        <dbReference type="SAM" id="Phobius"/>
    </source>
</evidence>
<sequence>MALVIGPMVTGVAAGAIGMAIYGLAVYRRRRAFARKSRNRNARRYNRRYYRSTSEDSPALERVMEGIRKQDVSGCGLRLVCELASRTHQDLAMEEWAILDLVGNGVKGGDGNGALQQYKTARVLERRVVIVRLPSHIVHSLVHNSCTPLWLTFPSTIPYIPCPLP</sequence>
<keyword evidence="1" id="KW-1133">Transmembrane helix</keyword>
<protein>
    <submittedName>
        <fullName evidence="2">Uncharacterized protein</fullName>
    </submittedName>
</protein>
<comment type="caution">
    <text evidence="2">The sequence shown here is derived from an EMBL/GenBank/DDBJ whole genome shotgun (WGS) entry which is preliminary data.</text>
</comment>
<keyword evidence="1" id="KW-0812">Transmembrane</keyword>
<keyword evidence="3" id="KW-1185">Reference proteome</keyword>
<feature type="transmembrane region" description="Helical" evidence="1">
    <location>
        <begin position="6"/>
        <end position="27"/>
    </location>
</feature>
<accession>A0AAE1KBB1</accession>
<evidence type="ECO:0000313" key="3">
    <source>
        <dbReference type="Proteomes" id="UP001286313"/>
    </source>
</evidence>
<evidence type="ECO:0000313" key="2">
    <source>
        <dbReference type="EMBL" id="KAK3867430.1"/>
    </source>
</evidence>
<reference evidence="2" key="1">
    <citation type="submission" date="2023-10" db="EMBL/GenBank/DDBJ databases">
        <title>Genome assemblies of two species of porcelain crab, Petrolisthes cinctipes and Petrolisthes manimaculis (Anomura: Porcellanidae).</title>
        <authorList>
            <person name="Angst P."/>
        </authorList>
    </citation>
    <scope>NUCLEOTIDE SEQUENCE</scope>
    <source>
        <strain evidence="2">PB745_01</strain>
        <tissue evidence="2">Gill</tissue>
    </source>
</reference>
<dbReference type="Proteomes" id="UP001286313">
    <property type="component" value="Unassembled WGS sequence"/>
</dbReference>
<dbReference type="EMBL" id="JAWQEG010003200">
    <property type="protein sequence ID" value="KAK3867430.1"/>
    <property type="molecule type" value="Genomic_DNA"/>
</dbReference>
<keyword evidence="1" id="KW-0472">Membrane</keyword>
<organism evidence="2 3">
    <name type="scientific">Petrolisthes cinctipes</name>
    <name type="common">Flat porcelain crab</name>
    <dbReference type="NCBI Taxonomy" id="88211"/>
    <lineage>
        <taxon>Eukaryota</taxon>
        <taxon>Metazoa</taxon>
        <taxon>Ecdysozoa</taxon>
        <taxon>Arthropoda</taxon>
        <taxon>Crustacea</taxon>
        <taxon>Multicrustacea</taxon>
        <taxon>Malacostraca</taxon>
        <taxon>Eumalacostraca</taxon>
        <taxon>Eucarida</taxon>
        <taxon>Decapoda</taxon>
        <taxon>Pleocyemata</taxon>
        <taxon>Anomura</taxon>
        <taxon>Galatheoidea</taxon>
        <taxon>Porcellanidae</taxon>
        <taxon>Petrolisthes</taxon>
    </lineage>
</organism>
<dbReference type="AlphaFoldDB" id="A0AAE1KBB1"/>
<gene>
    <name evidence="2" type="ORF">Pcinc_027108</name>
</gene>
<name>A0AAE1KBB1_PETCI</name>